<dbReference type="EMBL" id="JBAHYK010001033">
    <property type="protein sequence ID" value="KAL0569885.1"/>
    <property type="molecule type" value="Genomic_DNA"/>
</dbReference>
<dbReference type="Proteomes" id="UP001465976">
    <property type="component" value="Unassembled WGS sequence"/>
</dbReference>
<feature type="compositionally biased region" description="Basic and acidic residues" evidence="1">
    <location>
        <begin position="79"/>
        <end position="88"/>
    </location>
</feature>
<keyword evidence="3" id="KW-1185">Reference proteome</keyword>
<proteinExistence type="predicted"/>
<reference evidence="2 3" key="1">
    <citation type="submission" date="2024-02" db="EMBL/GenBank/DDBJ databases">
        <title>A draft genome for the cacao thread blight pathogen Marasmius crinis-equi.</title>
        <authorList>
            <person name="Cohen S.P."/>
            <person name="Baruah I.K."/>
            <person name="Amoako-Attah I."/>
            <person name="Bukari Y."/>
            <person name="Meinhardt L.W."/>
            <person name="Bailey B.A."/>
        </authorList>
    </citation>
    <scope>NUCLEOTIDE SEQUENCE [LARGE SCALE GENOMIC DNA]</scope>
    <source>
        <strain evidence="2 3">GH-76</strain>
    </source>
</reference>
<sequence length="88" mass="10335">MDTQHEFFESHYNKFLLYCHKDKAKFWDSFFPTYFELLPIEDFLSPPVAKALGNPSEADRAALGSKELKAGKQSKKRRELNEYGRMKD</sequence>
<evidence type="ECO:0000256" key="1">
    <source>
        <dbReference type="SAM" id="MobiDB-lite"/>
    </source>
</evidence>
<comment type="caution">
    <text evidence="2">The sequence shown here is derived from an EMBL/GenBank/DDBJ whole genome shotgun (WGS) entry which is preliminary data.</text>
</comment>
<accession>A0ABR3F4E0</accession>
<evidence type="ECO:0000313" key="3">
    <source>
        <dbReference type="Proteomes" id="UP001465976"/>
    </source>
</evidence>
<feature type="non-terminal residue" evidence="2">
    <location>
        <position position="88"/>
    </location>
</feature>
<evidence type="ECO:0000313" key="2">
    <source>
        <dbReference type="EMBL" id="KAL0569885.1"/>
    </source>
</evidence>
<name>A0ABR3F4E0_9AGAR</name>
<gene>
    <name evidence="2" type="ORF">V5O48_012074</name>
</gene>
<feature type="region of interest" description="Disordered" evidence="1">
    <location>
        <begin position="60"/>
        <end position="88"/>
    </location>
</feature>
<protein>
    <submittedName>
        <fullName evidence="2">Uncharacterized protein</fullName>
    </submittedName>
</protein>
<organism evidence="2 3">
    <name type="scientific">Marasmius crinis-equi</name>
    <dbReference type="NCBI Taxonomy" id="585013"/>
    <lineage>
        <taxon>Eukaryota</taxon>
        <taxon>Fungi</taxon>
        <taxon>Dikarya</taxon>
        <taxon>Basidiomycota</taxon>
        <taxon>Agaricomycotina</taxon>
        <taxon>Agaricomycetes</taxon>
        <taxon>Agaricomycetidae</taxon>
        <taxon>Agaricales</taxon>
        <taxon>Marasmiineae</taxon>
        <taxon>Marasmiaceae</taxon>
        <taxon>Marasmius</taxon>
    </lineage>
</organism>